<feature type="compositionally biased region" description="Polar residues" evidence="1">
    <location>
        <begin position="146"/>
        <end position="165"/>
    </location>
</feature>
<feature type="region of interest" description="Disordered" evidence="1">
    <location>
        <begin position="141"/>
        <end position="173"/>
    </location>
</feature>
<keyword evidence="2" id="KW-0472">Membrane</keyword>
<keyword evidence="2" id="KW-0812">Transmembrane</keyword>
<feature type="signal peptide" evidence="3">
    <location>
        <begin position="1"/>
        <end position="23"/>
    </location>
</feature>
<dbReference type="OrthoDB" id="6380398at2759"/>
<evidence type="ECO:0000256" key="3">
    <source>
        <dbReference type="SAM" id="SignalP"/>
    </source>
</evidence>
<proteinExistence type="predicted"/>
<dbReference type="SUPFAM" id="SSF50494">
    <property type="entry name" value="Trypsin-like serine proteases"/>
    <property type="match status" value="1"/>
</dbReference>
<dbReference type="PANTHER" id="PTHR24260">
    <property type="match status" value="1"/>
</dbReference>
<dbReference type="GO" id="GO:0004252">
    <property type="term" value="F:serine-type endopeptidase activity"/>
    <property type="evidence" value="ECO:0007669"/>
    <property type="project" value="InterPro"/>
</dbReference>
<dbReference type="InterPro" id="IPR051333">
    <property type="entry name" value="CLIP_Serine_Protease"/>
</dbReference>
<protein>
    <recommendedName>
        <fullName evidence="4">Peptidase S1 domain-containing protein</fullName>
    </recommendedName>
</protein>
<evidence type="ECO:0000256" key="2">
    <source>
        <dbReference type="SAM" id="Phobius"/>
    </source>
</evidence>
<dbReference type="EMBL" id="JANBPY010000837">
    <property type="protein sequence ID" value="KAJ1963351.1"/>
    <property type="molecule type" value="Genomic_DNA"/>
</dbReference>
<organism evidence="5 6">
    <name type="scientific">Dispira parvispora</name>
    <dbReference type="NCBI Taxonomy" id="1520584"/>
    <lineage>
        <taxon>Eukaryota</taxon>
        <taxon>Fungi</taxon>
        <taxon>Fungi incertae sedis</taxon>
        <taxon>Zoopagomycota</taxon>
        <taxon>Kickxellomycotina</taxon>
        <taxon>Dimargaritomycetes</taxon>
        <taxon>Dimargaritales</taxon>
        <taxon>Dimargaritaceae</taxon>
        <taxon>Dispira</taxon>
    </lineage>
</organism>
<dbReference type="Gene3D" id="2.40.10.10">
    <property type="entry name" value="Trypsin-like serine proteases"/>
    <property type="match status" value="1"/>
</dbReference>
<dbReference type="Proteomes" id="UP001150925">
    <property type="component" value="Unassembled WGS sequence"/>
</dbReference>
<dbReference type="PROSITE" id="PS50240">
    <property type="entry name" value="TRYPSIN_DOM"/>
    <property type="match status" value="1"/>
</dbReference>
<comment type="caution">
    <text evidence="5">The sequence shown here is derived from an EMBL/GenBank/DDBJ whole genome shotgun (WGS) entry which is preliminary data.</text>
</comment>
<evidence type="ECO:0000313" key="5">
    <source>
        <dbReference type="EMBL" id="KAJ1963351.1"/>
    </source>
</evidence>
<dbReference type="AlphaFoldDB" id="A0A9W8ANA5"/>
<dbReference type="GO" id="GO:0006508">
    <property type="term" value="P:proteolysis"/>
    <property type="evidence" value="ECO:0007669"/>
    <property type="project" value="InterPro"/>
</dbReference>
<name>A0A9W8ANA5_9FUNG</name>
<keyword evidence="6" id="KW-1185">Reference proteome</keyword>
<keyword evidence="3" id="KW-0732">Signal</keyword>
<dbReference type="InterPro" id="IPR001254">
    <property type="entry name" value="Trypsin_dom"/>
</dbReference>
<evidence type="ECO:0000256" key="1">
    <source>
        <dbReference type="SAM" id="MobiDB-lite"/>
    </source>
</evidence>
<accession>A0A9W8ANA5</accession>
<evidence type="ECO:0000259" key="4">
    <source>
        <dbReference type="PROSITE" id="PS50240"/>
    </source>
</evidence>
<dbReference type="InterPro" id="IPR009003">
    <property type="entry name" value="Peptidase_S1_PA"/>
</dbReference>
<feature type="domain" description="Peptidase S1" evidence="4">
    <location>
        <begin position="48"/>
        <end position="313"/>
    </location>
</feature>
<sequence length="362" mass="40796">MRGWIRLYCVALAFMVLCRFSWAADEESIKPGPEDDDAGILPNDLKMVVQGQTFFGPGIAIITDTTRDGKQDCNGIFLTQLHLLTTAHCVTNKQGVPVEPKRLLIKVNDLAIVVLQSPYSDLSQEYIPKIHRFKRPLEPGSRWFPSKSSNQTNKLTTTKNGFNSTLEEDDEMEDMEDPSETLFQITDRVTNDNQGGIFEISNSKGPSGVFARPRKLMGCWEYPNYEQDFKNQNLSHTIICTKPRREDSPCVGKAGCPIWVRRSPGDDTWKLVGLRSFSYTKVDDVVHECSNEGRVNIYTRLDAYLDWIAENTDLSISDLLNGTRDFDSPSAAVPVFGYYSLPVATCHFIFSLVSIIVVHAMY</sequence>
<keyword evidence="2" id="KW-1133">Transmembrane helix</keyword>
<feature type="transmembrane region" description="Helical" evidence="2">
    <location>
        <begin position="336"/>
        <end position="358"/>
    </location>
</feature>
<evidence type="ECO:0000313" key="6">
    <source>
        <dbReference type="Proteomes" id="UP001150925"/>
    </source>
</evidence>
<reference evidence="5" key="1">
    <citation type="submission" date="2022-07" db="EMBL/GenBank/DDBJ databases">
        <title>Phylogenomic reconstructions and comparative analyses of Kickxellomycotina fungi.</title>
        <authorList>
            <person name="Reynolds N.K."/>
            <person name="Stajich J.E."/>
            <person name="Barry K."/>
            <person name="Grigoriev I.V."/>
            <person name="Crous P."/>
            <person name="Smith M.E."/>
        </authorList>
    </citation>
    <scope>NUCLEOTIDE SEQUENCE</scope>
    <source>
        <strain evidence="5">RSA 1196</strain>
    </source>
</reference>
<feature type="chain" id="PRO_5040982840" description="Peptidase S1 domain-containing protein" evidence="3">
    <location>
        <begin position="24"/>
        <end position="362"/>
    </location>
</feature>
<dbReference type="InterPro" id="IPR043504">
    <property type="entry name" value="Peptidase_S1_PA_chymotrypsin"/>
</dbReference>
<gene>
    <name evidence="5" type="ORF">IWQ62_003246</name>
</gene>
<dbReference type="PANTHER" id="PTHR24260:SF136">
    <property type="entry name" value="GH08193P-RELATED"/>
    <property type="match status" value="1"/>
</dbReference>